<evidence type="ECO:0000313" key="1">
    <source>
        <dbReference type="EMBL" id="KAJ2777345.1"/>
    </source>
</evidence>
<dbReference type="EMBL" id="JANBUL010000298">
    <property type="protein sequence ID" value="KAJ2777345.1"/>
    <property type="molecule type" value="Genomic_DNA"/>
</dbReference>
<dbReference type="InterPro" id="IPR032675">
    <property type="entry name" value="LRR_dom_sf"/>
</dbReference>
<name>A0A9W8LFR6_9FUNG</name>
<protein>
    <recommendedName>
        <fullName evidence="3">RNI-like protein</fullName>
    </recommendedName>
</protein>
<keyword evidence="2" id="KW-1185">Reference proteome</keyword>
<dbReference type="SUPFAM" id="SSF52047">
    <property type="entry name" value="RNI-like"/>
    <property type="match status" value="1"/>
</dbReference>
<dbReference type="AlphaFoldDB" id="A0A9W8LFR6"/>
<sequence length="291" mass="32237">MAPAGAAELVWHNDVILSRLTAHLSPDGLAWVSATSRRGWAYAIPRLWSVLRPTRMQSFRLLVNTAGLPLLMRIGGHQCYGSLAQTLDLAMLPGRWDMVDHPSMSRLLESCCSLKTLDMSLCQSLRSSDFERIAHSSPGLCRSLVSLDISETSFSVKSMQSALQLMPNLQVLDLTSTLANVDLLRTISEHNTALVRLILTDCIDATDEGLRLVVDACRGLKEVVVIDCPYIVDHAYLANANIVYQWEEEVEHPGYDDSGDSGTGSGGSLDSYDEMYDDYDGYVDYEDYYSL</sequence>
<accession>A0A9W8LFR6</accession>
<organism evidence="1 2">
    <name type="scientific">Coemansia javaensis</name>
    <dbReference type="NCBI Taxonomy" id="2761396"/>
    <lineage>
        <taxon>Eukaryota</taxon>
        <taxon>Fungi</taxon>
        <taxon>Fungi incertae sedis</taxon>
        <taxon>Zoopagomycota</taxon>
        <taxon>Kickxellomycotina</taxon>
        <taxon>Kickxellomycetes</taxon>
        <taxon>Kickxellales</taxon>
        <taxon>Kickxellaceae</taxon>
        <taxon>Coemansia</taxon>
    </lineage>
</organism>
<proteinExistence type="predicted"/>
<dbReference type="Proteomes" id="UP001140217">
    <property type="component" value="Unassembled WGS sequence"/>
</dbReference>
<comment type="caution">
    <text evidence="1">The sequence shown here is derived from an EMBL/GenBank/DDBJ whole genome shotgun (WGS) entry which is preliminary data.</text>
</comment>
<evidence type="ECO:0000313" key="2">
    <source>
        <dbReference type="Proteomes" id="UP001140217"/>
    </source>
</evidence>
<dbReference type="Gene3D" id="3.80.10.10">
    <property type="entry name" value="Ribonuclease Inhibitor"/>
    <property type="match status" value="1"/>
</dbReference>
<reference evidence="1" key="1">
    <citation type="submission" date="2022-07" db="EMBL/GenBank/DDBJ databases">
        <title>Phylogenomic reconstructions and comparative analyses of Kickxellomycotina fungi.</title>
        <authorList>
            <person name="Reynolds N.K."/>
            <person name="Stajich J.E."/>
            <person name="Barry K."/>
            <person name="Grigoriev I.V."/>
            <person name="Crous P."/>
            <person name="Smith M.E."/>
        </authorList>
    </citation>
    <scope>NUCLEOTIDE SEQUENCE</scope>
    <source>
        <strain evidence="1">NBRC 105414</strain>
    </source>
</reference>
<dbReference type="OrthoDB" id="421226at2759"/>
<gene>
    <name evidence="1" type="ORF">H4R18_005208</name>
</gene>
<evidence type="ECO:0008006" key="3">
    <source>
        <dbReference type="Google" id="ProtNLM"/>
    </source>
</evidence>